<evidence type="ECO:0000256" key="4">
    <source>
        <dbReference type="ARBA" id="ARBA00023302"/>
    </source>
</evidence>
<dbReference type="InterPro" id="IPR037104">
    <property type="entry name" value="Annexin_sf"/>
</dbReference>
<keyword evidence="2" id="KW-0106">Calcium</keyword>
<dbReference type="FunFam" id="1.10.220.10:FF:000002">
    <property type="entry name" value="Annexin"/>
    <property type="match status" value="1"/>
</dbReference>
<dbReference type="GO" id="GO:0009408">
    <property type="term" value="P:response to heat"/>
    <property type="evidence" value="ECO:0007669"/>
    <property type="project" value="TreeGrafter"/>
</dbReference>
<organism evidence="5 6">
    <name type="scientific">Tetracentron sinense</name>
    <name type="common">Spur-leaf</name>
    <dbReference type="NCBI Taxonomy" id="13715"/>
    <lineage>
        <taxon>Eukaryota</taxon>
        <taxon>Viridiplantae</taxon>
        <taxon>Streptophyta</taxon>
        <taxon>Embryophyta</taxon>
        <taxon>Tracheophyta</taxon>
        <taxon>Spermatophyta</taxon>
        <taxon>Magnoliopsida</taxon>
        <taxon>Trochodendrales</taxon>
        <taxon>Trochodendraceae</taxon>
        <taxon>Tetracentron</taxon>
    </lineage>
</organism>
<dbReference type="PANTHER" id="PTHR10502">
    <property type="entry name" value="ANNEXIN"/>
    <property type="match status" value="1"/>
</dbReference>
<dbReference type="GO" id="GO:0009651">
    <property type="term" value="P:response to salt stress"/>
    <property type="evidence" value="ECO:0007669"/>
    <property type="project" value="TreeGrafter"/>
</dbReference>
<evidence type="ECO:0000313" key="6">
    <source>
        <dbReference type="Proteomes" id="UP000655225"/>
    </source>
</evidence>
<dbReference type="OMA" id="KEIHDSW"/>
<dbReference type="InterPro" id="IPR018502">
    <property type="entry name" value="Annexin_repeat"/>
</dbReference>
<keyword evidence="6" id="KW-1185">Reference proteome</keyword>
<dbReference type="GO" id="GO:0001786">
    <property type="term" value="F:phosphatidylserine binding"/>
    <property type="evidence" value="ECO:0007669"/>
    <property type="project" value="TreeGrafter"/>
</dbReference>
<dbReference type="Pfam" id="PF00191">
    <property type="entry name" value="Annexin"/>
    <property type="match status" value="3"/>
</dbReference>
<accession>A0A834YTX6</accession>
<protein>
    <recommendedName>
        <fullName evidence="7">Annexin</fullName>
    </recommendedName>
</protein>
<evidence type="ECO:0008006" key="7">
    <source>
        <dbReference type="Google" id="ProtNLM"/>
    </source>
</evidence>
<gene>
    <name evidence="5" type="ORF">HHK36_019467</name>
</gene>
<dbReference type="EMBL" id="JABCRI010000013">
    <property type="protein sequence ID" value="KAF8395519.1"/>
    <property type="molecule type" value="Genomic_DNA"/>
</dbReference>
<comment type="caution">
    <text evidence="5">The sequence shown here is derived from an EMBL/GenBank/DDBJ whole genome shotgun (WGS) entry which is preliminary data.</text>
</comment>
<keyword evidence="3" id="KW-0041">Annexin</keyword>
<dbReference type="SUPFAM" id="SSF47874">
    <property type="entry name" value="Annexin"/>
    <property type="match status" value="1"/>
</dbReference>
<dbReference type="PROSITE" id="PS51897">
    <property type="entry name" value="ANNEXIN_2"/>
    <property type="match status" value="3"/>
</dbReference>
<dbReference type="InterPro" id="IPR001464">
    <property type="entry name" value="Annexin"/>
</dbReference>
<dbReference type="GO" id="GO:0005886">
    <property type="term" value="C:plasma membrane"/>
    <property type="evidence" value="ECO:0007669"/>
    <property type="project" value="TreeGrafter"/>
</dbReference>
<evidence type="ECO:0000313" key="5">
    <source>
        <dbReference type="EMBL" id="KAF8395519.1"/>
    </source>
</evidence>
<dbReference type="GO" id="GO:0005544">
    <property type="term" value="F:calcium-dependent phospholipid binding"/>
    <property type="evidence" value="ECO:0007669"/>
    <property type="project" value="UniProtKB-KW"/>
</dbReference>
<keyword evidence="1" id="KW-0677">Repeat</keyword>
<dbReference type="Proteomes" id="UP000655225">
    <property type="component" value="Unassembled WGS sequence"/>
</dbReference>
<evidence type="ECO:0000256" key="3">
    <source>
        <dbReference type="ARBA" id="ARBA00023216"/>
    </source>
</evidence>
<dbReference type="OrthoDB" id="37886at2759"/>
<name>A0A834YTX6_TETSI</name>
<dbReference type="FunFam" id="1.10.220.10:FF:000001">
    <property type="entry name" value="Annexin"/>
    <property type="match status" value="1"/>
</dbReference>
<dbReference type="PANTHER" id="PTHR10502:SF190">
    <property type="entry name" value="OS09G0453300 PROTEIN"/>
    <property type="match status" value="1"/>
</dbReference>
<dbReference type="Gene3D" id="1.10.220.10">
    <property type="entry name" value="Annexin"/>
    <property type="match status" value="3"/>
</dbReference>
<dbReference type="SMART" id="SM00335">
    <property type="entry name" value="ANX"/>
    <property type="match status" value="4"/>
</dbReference>
<reference evidence="5 6" key="1">
    <citation type="submission" date="2020-04" db="EMBL/GenBank/DDBJ databases">
        <title>Plant Genome Project.</title>
        <authorList>
            <person name="Zhang R.-G."/>
        </authorList>
    </citation>
    <scope>NUCLEOTIDE SEQUENCE [LARGE SCALE GENOMIC DNA]</scope>
    <source>
        <strain evidence="5">YNK0</strain>
        <tissue evidence="5">Leaf</tissue>
    </source>
</reference>
<dbReference type="GO" id="GO:0005737">
    <property type="term" value="C:cytoplasm"/>
    <property type="evidence" value="ECO:0007669"/>
    <property type="project" value="TreeGrafter"/>
</dbReference>
<sequence length="325" mass="36953">MAITTTTPNPNSTTHDYAKHCRAIHDAQGELNQLVRVLARRTHLERRHVRETYIAMYGEELVDHLQKIQTTNKRNELSALLILSMLEPHERDAAIARDALEHGDANHRALVEIYVGRKSSHLLLIKQAYQAKFKRQLEQHIISSEPLHPYQRILVALAASHKSHHVDASQHIAKCDARRLYETGEGRLGAIEESVVLELLSKRSIPQLKLTFSSYKHIYGHDYTKSLKKVTSGEFADALRVVVKCMYTPPKYYAKVLHASIKGTTTEKCDLLRVIVSRAEVDMDEIQSVFKKKYGKELRDAISESIPNGDYRDFLVALVTNNPSS</sequence>
<dbReference type="GO" id="GO:0005509">
    <property type="term" value="F:calcium ion binding"/>
    <property type="evidence" value="ECO:0007669"/>
    <property type="project" value="InterPro"/>
</dbReference>
<dbReference type="GO" id="GO:0009409">
    <property type="term" value="P:response to cold"/>
    <property type="evidence" value="ECO:0007669"/>
    <property type="project" value="TreeGrafter"/>
</dbReference>
<evidence type="ECO:0000256" key="2">
    <source>
        <dbReference type="ARBA" id="ARBA00022837"/>
    </source>
</evidence>
<dbReference type="PRINTS" id="PR00196">
    <property type="entry name" value="ANNEXIN"/>
</dbReference>
<evidence type="ECO:0000256" key="1">
    <source>
        <dbReference type="ARBA" id="ARBA00022737"/>
    </source>
</evidence>
<dbReference type="AlphaFoldDB" id="A0A834YTX6"/>
<dbReference type="GO" id="GO:0009414">
    <property type="term" value="P:response to water deprivation"/>
    <property type="evidence" value="ECO:0007669"/>
    <property type="project" value="TreeGrafter"/>
</dbReference>
<proteinExistence type="predicted"/>
<keyword evidence="4" id="KW-0111">Calcium/phospholipid-binding</keyword>